<dbReference type="InterPro" id="IPR029053">
    <property type="entry name" value="Viral_coat"/>
</dbReference>
<keyword evidence="6" id="KW-1163">Viral penetration into host nucleus</keyword>
<evidence type="ECO:0000256" key="12">
    <source>
        <dbReference type="ARBA" id="ARBA00025657"/>
    </source>
</evidence>
<evidence type="ECO:0000256" key="8">
    <source>
        <dbReference type="ARBA" id="ARBA00022562"/>
    </source>
</evidence>
<accession>A0A0S3JNN9</accession>
<evidence type="ECO:0000256" key="11">
    <source>
        <dbReference type="ARBA" id="ARBA00023296"/>
    </source>
</evidence>
<dbReference type="Gene3D" id="2.60.120.20">
    <property type="match status" value="1"/>
</dbReference>
<evidence type="ECO:0000256" key="3">
    <source>
        <dbReference type="ARBA" id="ARBA00005468"/>
    </source>
</evidence>
<dbReference type="GO" id="GO:0039615">
    <property type="term" value="C:T=1 icosahedral viral capsid"/>
    <property type="evidence" value="ECO:0007669"/>
    <property type="project" value="UniProtKB-KW"/>
</dbReference>
<dbReference type="GO" id="GO:0043657">
    <property type="term" value="C:host cell"/>
    <property type="evidence" value="ECO:0007669"/>
    <property type="project" value="GOC"/>
</dbReference>
<sequence>MSGTWSLKRSRWNSPGYDLAPKTPAKRPAIRRALFQSQSQYVARRPWRRTFTKTTKGAFKKKLKASDYQIYEDRVGGDNGWTVTSTGDCTMLNNYVRGIGRDQRDSTLTKTVHMHFSGVLMANDAFWEAPNYMTMYSWIILDNDPGGSFPKPADIFDMTDKDFPSMYEVAESVKPRFIVKRKSRHYLRSCGVAFGEKQNYKAPTLGPIKKPISMVFRNMWQMTEWKDTAGGKYEDLKKGALLFVCMSDNKASQFSFSLRGKWKMYFINRDRFQ</sequence>
<evidence type="ECO:0000256" key="9">
    <source>
        <dbReference type="ARBA" id="ARBA00022844"/>
    </source>
</evidence>
<dbReference type="Pfam" id="PF00844">
    <property type="entry name" value="Gemini_coat"/>
    <property type="match status" value="1"/>
</dbReference>
<proteinExistence type="inferred from homology"/>
<dbReference type="GO" id="GO:0046718">
    <property type="term" value="P:symbiont entry into host cell"/>
    <property type="evidence" value="ECO:0007669"/>
    <property type="project" value="UniProtKB-KW"/>
</dbReference>
<comment type="function">
    <text evidence="12">Encapsidates the viral genome into characteristic twinned ('geminate') particles. Binds the genomic viral ssDNA and shuttles it into and out of the cell nucleus. Plays a role in protection of the genome from degradation, virus acquisition and transmission by insect vectors, infectivity, and systemic movement. The CP of monopartite geminiviruses is absolutely essential for virus movement.</text>
</comment>
<dbReference type="GO" id="GO:0075732">
    <property type="term" value="P:viral penetration into host nucleus"/>
    <property type="evidence" value="ECO:0007669"/>
    <property type="project" value="UniProtKB-KW"/>
</dbReference>
<evidence type="ECO:0000256" key="1">
    <source>
        <dbReference type="ARBA" id="ARBA00004147"/>
    </source>
</evidence>
<keyword evidence="5" id="KW-1140">T=1 icosahedral capsid protein</keyword>
<keyword evidence="8" id="KW-1048">Host nucleus</keyword>
<evidence type="ECO:0000256" key="7">
    <source>
        <dbReference type="ARBA" id="ARBA00022561"/>
    </source>
</evidence>
<keyword evidence="9" id="KW-0946">Virion</keyword>
<dbReference type="PRINTS" id="PR00223">
    <property type="entry name" value="GEMCOATARBR1"/>
</dbReference>
<dbReference type="GO" id="GO:0005198">
    <property type="term" value="F:structural molecule activity"/>
    <property type="evidence" value="ECO:0007669"/>
    <property type="project" value="InterPro"/>
</dbReference>
<evidence type="ECO:0000313" key="14">
    <source>
        <dbReference type="EMBL" id="ALR86826.1"/>
    </source>
</evidence>
<evidence type="ECO:0000256" key="4">
    <source>
        <dbReference type="ARBA" id="ARBA00018091"/>
    </source>
</evidence>
<keyword evidence="7 14" id="KW-0167">Capsid protein</keyword>
<evidence type="ECO:0000256" key="2">
    <source>
        <dbReference type="ARBA" id="ARBA00004328"/>
    </source>
</evidence>
<comment type="similarity">
    <text evidence="3">Belongs to the geminiviridae capsid protein family.</text>
</comment>
<evidence type="ECO:0000256" key="10">
    <source>
        <dbReference type="ARBA" id="ARBA00023125"/>
    </source>
</evidence>
<dbReference type="InterPro" id="IPR000143">
    <property type="entry name" value="Gemcoat_MSV"/>
</dbReference>
<keyword evidence="10" id="KW-0238">DNA-binding</keyword>
<dbReference type="GO" id="GO:0042025">
    <property type="term" value="C:host cell nucleus"/>
    <property type="evidence" value="ECO:0007669"/>
    <property type="project" value="UniProtKB-SubCell"/>
</dbReference>
<organism evidence="14">
    <name type="scientific">Turnip leaf roll virus</name>
    <dbReference type="NCBI Taxonomy" id="1766828"/>
    <lineage>
        <taxon>Viruses</taxon>
        <taxon>Monodnaviria</taxon>
        <taxon>Shotokuvirae</taxon>
        <taxon>Cressdnaviricota</taxon>
        <taxon>Repensiviricetes</taxon>
        <taxon>Geplafuvirales</taxon>
        <taxon>Geminiviridae</taxon>
        <taxon>Turncurtovirus</taxon>
        <taxon>Turncurtovirus rapae</taxon>
    </lineage>
</organism>
<evidence type="ECO:0000256" key="13">
    <source>
        <dbReference type="ARBA" id="ARBA00031336"/>
    </source>
</evidence>
<dbReference type="GO" id="GO:0003677">
    <property type="term" value="F:DNA binding"/>
    <property type="evidence" value="ECO:0007669"/>
    <property type="project" value="UniProtKB-KW"/>
</dbReference>
<keyword evidence="11" id="KW-1160">Virus entry into host cell</keyword>
<name>A0A0S3JNN9_9GEMI</name>
<dbReference type="EMBL" id="KT388079">
    <property type="protein sequence ID" value="ALR86826.1"/>
    <property type="molecule type" value="Genomic_DNA"/>
</dbReference>
<dbReference type="InterPro" id="IPR000263">
    <property type="entry name" value="GV_A/BR1_coat"/>
</dbReference>
<evidence type="ECO:0000256" key="5">
    <source>
        <dbReference type="ARBA" id="ARBA00022431"/>
    </source>
</evidence>
<protein>
    <recommendedName>
        <fullName evidence="4">Capsid protein</fullName>
    </recommendedName>
    <alternativeName>
        <fullName evidence="13">Coat protein</fullName>
    </alternativeName>
</protein>
<comment type="subcellular location">
    <subcellularLocation>
        <location evidence="1">Host nucleus</location>
    </subcellularLocation>
    <subcellularLocation>
        <location evidence="2">Virion</location>
    </subcellularLocation>
</comment>
<reference evidence="14" key="1">
    <citation type="journal article" date="2016" name="Arch. Virol.">
        <title>Molecular diversity of turncurtoviruses in Iran.</title>
        <authorList>
            <person name="Kamali M."/>
            <person name="Heydarnejad J."/>
            <person name="Massumi H."/>
            <person name="Kvarnheden A."/>
            <person name="Kraberger S."/>
            <person name="Varsani A."/>
        </authorList>
    </citation>
    <scope>NUCLEOTIDE SEQUENCE</scope>
    <source>
        <strain evidence="14">IR:Zaf:Z2-22:Let:12</strain>
    </source>
</reference>
<dbReference type="PRINTS" id="PR00226">
    <property type="entry name" value="GEMCOATMSV"/>
</dbReference>
<evidence type="ECO:0000256" key="6">
    <source>
        <dbReference type="ARBA" id="ARBA00022524"/>
    </source>
</evidence>